<name>F8MWT6_NEUT8</name>
<dbReference type="AlphaFoldDB" id="F8MWT6"/>
<proteinExistence type="predicted"/>
<evidence type="ECO:0000256" key="2">
    <source>
        <dbReference type="SAM" id="SignalP"/>
    </source>
</evidence>
<accession>F8MWT6</accession>
<evidence type="ECO:0000313" key="3">
    <source>
        <dbReference type="EMBL" id="EGO54207.1"/>
    </source>
</evidence>
<keyword evidence="4" id="KW-1185">Reference proteome</keyword>
<keyword evidence="2" id="KW-0732">Signal</keyword>
<dbReference type="Proteomes" id="UP000008065">
    <property type="component" value="Unassembled WGS sequence"/>
</dbReference>
<protein>
    <submittedName>
        <fullName evidence="3">Uncharacterized protein</fullName>
    </submittedName>
</protein>
<feature type="chain" id="PRO_5003380791" evidence="2">
    <location>
        <begin position="28"/>
        <end position="280"/>
    </location>
</feature>
<dbReference type="GeneID" id="20825575"/>
<dbReference type="HOGENOM" id="CLU_994326_0_0_1"/>
<evidence type="ECO:0000256" key="1">
    <source>
        <dbReference type="SAM" id="MobiDB-lite"/>
    </source>
</evidence>
<sequence length="280" mass="30731">MQPFLSGETTLALLLTVLTLLFFAAAGDEHPYEPYHHSNLPLPAEAGRSSVVDLASCEQPQIQRKQELVIRLEESLQRRVTAKEEEHHQRKSAEVEMMMKKPRGAISFQANTTTKPPRLSTSTSTFITSRLLRPPRNLQILAALLSHGRRRSLLHTATAPLSTVLLKSSGAGAADMSWLLEALLGLWLVLPLATTKKTSSLRCPTRSKRRKSVKFVAVGGGGHDEVDLIGGQQQLGQKRQRETCGGSGGEETDEIQQQQQLQDLGLGLTRSVGERVVMVC</sequence>
<dbReference type="RefSeq" id="XP_009854189.1">
    <property type="nucleotide sequence ID" value="XM_009855887.1"/>
</dbReference>
<gene>
    <name evidence="3" type="ORF">NEUTE1DRAFT_131811</name>
</gene>
<dbReference type="VEuPathDB" id="FungiDB:NEUTE1DRAFT_131811"/>
<dbReference type="EMBL" id="GL891307">
    <property type="protein sequence ID" value="EGO54207.1"/>
    <property type="molecule type" value="Genomic_DNA"/>
</dbReference>
<reference evidence="4" key="1">
    <citation type="journal article" date="2011" name="Genetics">
        <title>Massive changes in genome architecture accompany the transition to self-fertility in the filamentous fungus Neurospora tetrasperma.</title>
        <authorList>
            <person name="Ellison C.E."/>
            <person name="Stajich J.E."/>
            <person name="Jacobson D.J."/>
            <person name="Natvig D.O."/>
            <person name="Lapidus A."/>
            <person name="Foster B."/>
            <person name="Aerts A."/>
            <person name="Riley R."/>
            <person name="Lindquist E.A."/>
            <person name="Grigoriev I.V."/>
            <person name="Taylor J.W."/>
        </authorList>
    </citation>
    <scope>NUCLEOTIDE SEQUENCE [LARGE SCALE GENOMIC DNA]</scope>
    <source>
        <strain evidence="4">FGSC 2508 / P0657</strain>
    </source>
</reference>
<feature type="region of interest" description="Disordered" evidence="1">
    <location>
        <begin position="234"/>
        <end position="253"/>
    </location>
</feature>
<evidence type="ECO:0000313" key="4">
    <source>
        <dbReference type="Proteomes" id="UP000008065"/>
    </source>
</evidence>
<feature type="signal peptide" evidence="2">
    <location>
        <begin position="1"/>
        <end position="27"/>
    </location>
</feature>
<dbReference type="OrthoDB" id="10634521at2759"/>
<organism evidence="3 4">
    <name type="scientific">Neurospora tetrasperma (strain FGSC 2508 / ATCC MYA-4615 / P0657)</name>
    <dbReference type="NCBI Taxonomy" id="510951"/>
    <lineage>
        <taxon>Eukaryota</taxon>
        <taxon>Fungi</taxon>
        <taxon>Dikarya</taxon>
        <taxon>Ascomycota</taxon>
        <taxon>Pezizomycotina</taxon>
        <taxon>Sordariomycetes</taxon>
        <taxon>Sordariomycetidae</taxon>
        <taxon>Sordariales</taxon>
        <taxon>Sordariaceae</taxon>
        <taxon>Neurospora</taxon>
    </lineage>
</organism>
<dbReference type="KEGG" id="nte:NEUTE1DRAFT131811"/>